<dbReference type="Proteomes" id="UP000037551">
    <property type="component" value="Unassembled WGS sequence"/>
</dbReference>
<evidence type="ECO:0000256" key="4">
    <source>
        <dbReference type="ARBA" id="ARBA00022833"/>
    </source>
</evidence>
<evidence type="ECO:0000313" key="7">
    <source>
        <dbReference type="EMBL" id="KMT52579.1"/>
    </source>
</evidence>
<evidence type="ECO:0000256" key="5">
    <source>
        <dbReference type="ARBA" id="ARBA00023002"/>
    </source>
</evidence>
<dbReference type="PIRSF" id="PIRSF006157">
    <property type="entry name" value="Doxgns_DODA"/>
    <property type="match status" value="1"/>
</dbReference>
<name>A0A0J8FV51_9PSED</name>
<proteinExistence type="inferred from homology"/>
<comment type="caution">
    <text evidence="7">The sequence shown here is derived from an EMBL/GenBank/DDBJ whole genome shotgun (WGS) entry which is preliminary data.</text>
</comment>
<dbReference type="InterPro" id="IPR014436">
    <property type="entry name" value="Extradiol_dOase_DODA"/>
</dbReference>
<keyword evidence="5" id="KW-0560">Oxidoreductase</keyword>
<keyword evidence="4" id="KW-0862">Zinc</keyword>
<dbReference type="SUPFAM" id="SSF53213">
    <property type="entry name" value="LigB-like"/>
    <property type="match status" value="1"/>
</dbReference>
<dbReference type="PATRIC" id="fig|1674920.3.peg.3664"/>
<dbReference type="Gene3D" id="3.40.830.10">
    <property type="entry name" value="LigB-like"/>
    <property type="match status" value="1"/>
</dbReference>
<sequence>MNTPFPLLFVSHGAPMFAIEPGLAGPRLVQAGRELPRPDAIVVLSPHWMTRGEVLVTASTAPATIHDFGGFPDALYQLSYPAPGAPALAGHIVDLLQAAGWQSRLDAQRGLDHGAWVPLLYLAPEADIPVVQVSMPASLDTHQAWKLGDALKPLRDMNVLIVASGSLTHNLYEFRGATRESAAYVDAFAAWTAQTLQDGNTGQLLDFKHYAPSAERAHPTDEHFLPLLIALGAAGEGYETQVLEGGVTYGVLAMDSYLFTSAPSKGHEPIQLTQGTLDHA</sequence>
<reference evidence="7 8" key="1">
    <citation type="submission" date="2015-06" db="EMBL/GenBank/DDBJ databases">
        <title>Draft genome sequence of an Antarctic Pseudomonas sp. strain KG01 with full potential for biotechnological applications.</title>
        <authorList>
            <person name="Pavlov M.S."/>
            <person name="Lira F."/>
            <person name="Martinez J.L."/>
            <person name="Marshall S.H."/>
        </authorList>
    </citation>
    <scope>NUCLEOTIDE SEQUENCE [LARGE SCALE GENOMIC DNA]</scope>
    <source>
        <strain evidence="7 8">KG01</strain>
    </source>
</reference>
<accession>A0A0J8FV51</accession>
<evidence type="ECO:0000256" key="1">
    <source>
        <dbReference type="ARBA" id="ARBA00001947"/>
    </source>
</evidence>
<dbReference type="EMBL" id="LFMW01000024">
    <property type="protein sequence ID" value="KMT52579.1"/>
    <property type="molecule type" value="Genomic_DNA"/>
</dbReference>
<evidence type="ECO:0000256" key="2">
    <source>
        <dbReference type="ARBA" id="ARBA00007581"/>
    </source>
</evidence>
<dbReference type="OrthoDB" id="9790889at2"/>
<dbReference type="RefSeq" id="WP_048730853.1">
    <property type="nucleotide sequence ID" value="NZ_JBJGXJ010000005.1"/>
</dbReference>
<comment type="similarity">
    <text evidence="2">Belongs to the DODA-type extradiol aromatic ring-opening dioxygenase family.</text>
</comment>
<keyword evidence="3" id="KW-0479">Metal-binding</keyword>
<gene>
    <name evidence="7" type="ORF">ACR52_26095</name>
</gene>
<dbReference type="AlphaFoldDB" id="A0A0J8FV51"/>
<dbReference type="GO" id="GO:0016702">
    <property type="term" value="F:oxidoreductase activity, acting on single donors with incorporation of molecular oxygen, incorporation of two atoms of oxygen"/>
    <property type="evidence" value="ECO:0007669"/>
    <property type="project" value="UniProtKB-ARBA"/>
</dbReference>
<dbReference type="GO" id="GO:0008198">
    <property type="term" value="F:ferrous iron binding"/>
    <property type="evidence" value="ECO:0007669"/>
    <property type="project" value="InterPro"/>
</dbReference>
<comment type="cofactor">
    <cofactor evidence="1">
        <name>Zn(2+)</name>
        <dbReference type="ChEBI" id="CHEBI:29105"/>
    </cofactor>
</comment>
<dbReference type="GO" id="GO:0008270">
    <property type="term" value="F:zinc ion binding"/>
    <property type="evidence" value="ECO:0007669"/>
    <property type="project" value="InterPro"/>
</dbReference>
<protein>
    <submittedName>
        <fullName evidence="7">Aromatic ring-opening dioxygenase LigB</fullName>
    </submittedName>
</protein>
<keyword evidence="7" id="KW-0223">Dioxygenase</keyword>
<dbReference type="Pfam" id="PF02900">
    <property type="entry name" value="LigB"/>
    <property type="match status" value="1"/>
</dbReference>
<evidence type="ECO:0000313" key="8">
    <source>
        <dbReference type="Proteomes" id="UP000037551"/>
    </source>
</evidence>
<dbReference type="CDD" id="cd07363">
    <property type="entry name" value="45_DOPA_Dioxygenase"/>
    <property type="match status" value="1"/>
</dbReference>
<dbReference type="STRING" id="1674920.ACR52_26095"/>
<feature type="domain" description="Extradiol ring-cleavage dioxygenase class III enzyme subunit B" evidence="6">
    <location>
        <begin position="34"/>
        <end position="240"/>
    </location>
</feature>
<dbReference type="PANTHER" id="PTHR30096:SF0">
    <property type="entry name" value="4,5-DOPA DIOXYGENASE EXTRADIOL-LIKE PROTEIN"/>
    <property type="match status" value="1"/>
</dbReference>
<dbReference type="InterPro" id="IPR004183">
    <property type="entry name" value="Xdiol_dOase_suB"/>
</dbReference>
<organism evidence="7 8">
    <name type="scientific">Pseudomonas fildesensis</name>
    <dbReference type="NCBI Taxonomy" id="1674920"/>
    <lineage>
        <taxon>Bacteria</taxon>
        <taxon>Pseudomonadati</taxon>
        <taxon>Pseudomonadota</taxon>
        <taxon>Gammaproteobacteria</taxon>
        <taxon>Pseudomonadales</taxon>
        <taxon>Pseudomonadaceae</taxon>
        <taxon>Pseudomonas</taxon>
    </lineage>
</organism>
<keyword evidence="8" id="KW-1185">Reference proteome</keyword>
<dbReference type="PANTHER" id="PTHR30096">
    <property type="entry name" value="4,5-DOPA DIOXYGENASE EXTRADIOL-LIKE PROTEIN"/>
    <property type="match status" value="1"/>
</dbReference>
<evidence type="ECO:0000259" key="6">
    <source>
        <dbReference type="Pfam" id="PF02900"/>
    </source>
</evidence>
<evidence type="ECO:0000256" key="3">
    <source>
        <dbReference type="ARBA" id="ARBA00022723"/>
    </source>
</evidence>